<keyword evidence="3 7" id="KW-0067">ATP-binding</keyword>
<dbReference type="Gene3D" id="3.40.50.300">
    <property type="entry name" value="P-loop containing nucleotide triphosphate hydrolases"/>
    <property type="match status" value="1"/>
</dbReference>
<comment type="caution">
    <text evidence="7">The sequence shown here is derived from an EMBL/GenBank/DDBJ whole genome shotgun (WGS) entry which is preliminary data.</text>
</comment>
<organism evidence="7 8">
    <name type="scientific">Plastorhodobacter daqingensis</name>
    <dbReference type="NCBI Taxonomy" id="1387281"/>
    <lineage>
        <taxon>Bacteria</taxon>
        <taxon>Pseudomonadati</taxon>
        <taxon>Pseudomonadota</taxon>
        <taxon>Alphaproteobacteria</taxon>
        <taxon>Rhodobacterales</taxon>
        <taxon>Paracoccaceae</taxon>
        <taxon>Plastorhodobacter</taxon>
    </lineage>
</organism>
<keyword evidence="8" id="KW-1185">Reference proteome</keyword>
<sequence>MTLLTLRQMSLSRNGRPVLHGIDLTVRPGEFIGLLGPNGAGKTTLLRAALGLLKAGGHSSLADLDVARRAQAAAFLPQNREIAWPMPVEAVVALGRVAHPRGATAADRAAVQRALDALRLDPLRRRDATTLSGGEQARVLLARALAQETPLLLADEPVAGLDPAAQIAVMQLFRDLAAQGKGVIASLHDLGLAARHCTRLLVLDAGRVAADGPPRAVLQPDLLARVFGIAAHLSEGPDGMIFQPLSLCPAAPS</sequence>
<keyword evidence="1" id="KW-0813">Transport</keyword>
<reference evidence="8" key="1">
    <citation type="journal article" date="2019" name="Int. J. Syst. Evol. Microbiol.">
        <title>The Global Catalogue of Microorganisms (GCM) 10K type strain sequencing project: providing services to taxonomists for standard genome sequencing and annotation.</title>
        <authorList>
            <consortium name="The Broad Institute Genomics Platform"/>
            <consortium name="The Broad Institute Genome Sequencing Center for Infectious Disease"/>
            <person name="Wu L."/>
            <person name="Ma J."/>
        </authorList>
    </citation>
    <scope>NUCLEOTIDE SEQUENCE [LARGE SCALE GENOMIC DNA]</scope>
    <source>
        <strain evidence="8">CGMCC 1.12750</strain>
    </source>
</reference>
<evidence type="ECO:0000256" key="1">
    <source>
        <dbReference type="ARBA" id="ARBA00022448"/>
    </source>
</evidence>
<dbReference type="PANTHER" id="PTHR42794">
    <property type="entry name" value="HEMIN IMPORT ATP-BINDING PROTEIN HMUV"/>
    <property type="match status" value="1"/>
</dbReference>
<evidence type="ECO:0000256" key="2">
    <source>
        <dbReference type="ARBA" id="ARBA00022741"/>
    </source>
</evidence>
<keyword evidence="2" id="KW-0547">Nucleotide-binding</keyword>
<dbReference type="PROSITE" id="PS00211">
    <property type="entry name" value="ABC_TRANSPORTER_1"/>
    <property type="match status" value="1"/>
</dbReference>
<dbReference type="PANTHER" id="PTHR42794:SF1">
    <property type="entry name" value="HEMIN IMPORT ATP-BINDING PROTEIN HMUV"/>
    <property type="match status" value="1"/>
</dbReference>
<dbReference type="PROSITE" id="PS50893">
    <property type="entry name" value="ABC_TRANSPORTER_2"/>
    <property type="match status" value="1"/>
</dbReference>
<dbReference type="RefSeq" id="WP_377400851.1">
    <property type="nucleotide sequence ID" value="NZ_JBHTFQ010000003.1"/>
</dbReference>
<dbReference type="InterPro" id="IPR027417">
    <property type="entry name" value="P-loop_NTPase"/>
</dbReference>
<dbReference type="EMBL" id="JBHTFQ010000003">
    <property type="protein sequence ID" value="MFC7703804.1"/>
    <property type="molecule type" value="Genomic_DNA"/>
</dbReference>
<proteinExistence type="predicted"/>
<dbReference type="SUPFAM" id="SSF52540">
    <property type="entry name" value="P-loop containing nucleoside triphosphate hydrolases"/>
    <property type="match status" value="1"/>
</dbReference>
<dbReference type="Pfam" id="PF00005">
    <property type="entry name" value="ABC_tran"/>
    <property type="match status" value="1"/>
</dbReference>
<accession>A0ABW2UGP8</accession>
<keyword evidence="4" id="KW-1278">Translocase</keyword>
<name>A0ABW2UGP8_9RHOB</name>
<evidence type="ECO:0000313" key="8">
    <source>
        <dbReference type="Proteomes" id="UP001596516"/>
    </source>
</evidence>
<dbReference type="GO" id="GO:0005524">
    <property type="term" value="F:ATP binding"/>
    <property type="evidence" value="ECO:0007669"/>
    <property type="project" value="UniProtKB-KW"/>
</dbReference>
<dbReference type="InterPro" id="IPR017871">
    <property type="entry name" value="ABC_transporter-like_CS"/>
</dbReference>
<dbReference type="Proteomes" id="UP001596516">
    <property type="component" value="Unassembled WGS sequence"/>
</dbReference>
<evidence type="ECO:0000313" key="7">
    <source>
        <dbReference type="EMBL" id="MFC7703804.1"/>
    </source>
</evidence>
<evidence type="ECO:0000259" key="6">
    <source>
        <dbReference type="PROSITE" id="PS50893"/>
    </source>
</evidence>
<evidence type="ECO:0000256" key="3">
    <source>
        <dbReference type="ARBA" id="ARBA00022840"/>
    </source>
</evidence>
<dbReference type="InterPro" id="IPR003439">
    <property type="entry name" value="ABC_transporter-like_ATP-bd"/>
</dbReference>
<comment type="function">
    <text evidence="5">Part of the ABC transporter complex HmuTUV involved in hemin import. Responsible for energy coupling to the transport system.</text>
</comment>
<evidence type="ECO:0000256" key="4">
    <source>
        <dbReference type="ARBA" id="ARBA00022967"/>
    </source>
</evidence>
<gene>
    <name evidence="7" type="ORF">ACFQXB_06320</name>
</gene>
<protein>
    <submittedName>
        <fullName evidence="7">ABC transporter ATP-binding protein</fullName>
    </submittedName>
</protein>
<dbReference type="InterPro" id="IPR003593">
    <property type="entry name" value="AAA+_ATPase"/>
</dbReference>
<evidence type="ECO:0000256" key="5">
    <source>
        <dbReference type="ARBA" id="ARBA00037066"/>
    </source>
</evidence>
<feature type="domain" description="ABC transporter" evidence="6">
    <location>
        <begin position="4"/>
        <end position="230"/>
    </location>
</feature>
<dbReference type="SMART" id="SM00382">
    <property type="entry name" value="AAA"/>
    <property type="match status" value="1"/>
</dbReference>